<evidence type="ECO:0000313" key="10">
    <source>
        <dbReference type="EMBL" id="PNP41305.1"/>
    </source>
</evidence>
<accession>A0A2K0T700</accession>
<keyword evidence="8 9" id="KW-0472">Membrane</keyword>
<proteinExistence type="inferred from homology"/>
<keyword evidence="4 9" id="KW-0812">Transmembrane</keyword>
<evidence type="ECO:0000256" key="9">
    <source>
        <dbReference type="SAM" id="Phobius"/>
    </source>
</evidence>
<keyword evidence="3" id="KW-0813">Transport</keyword>
<name>A0A2K0T700_TRIHA</name>
<dbReference type="Pfam" id="PF03169">
    <property type="entry name" value="OPT"/>
    <property type="match status" value="1"/>
</dbReference>
<organism evidence="10 11">
    <name type="scientific">Trichoderma harzianum</name>
    <name type="common">Hypocrea lixii</name>
    <dbReference type="NCBI Taxonomy" id="5544"/>
    <lineage>
        <taxon>Eukaryota</taxon>
        <taxon>Fungi</taxon>
        <taxon>Dikarya</taxon>
        <taxon>Ascomycota</taxon>
        <taxon>Pezizomycotina</taxon>
        <taxon>Sordariomycetes</taxon>
        <taxon>Hypocreomycetidae</taxon>
        <taxon>Hypocreales</taxon>
        <taxon>Hypocreaceae</taxon>
        <taxon>Trichoderma</taxon>
    </lineage>
</organism>
<comment type="caution">
    <text evidence="10">The sequence shown here is derived from an EMBL/GenBank/DDBJ whole genome shotgun (WGS) entry which is preliminary data.</text>
</comment>
<evidence type="ECO:0000256" key="3">
    <source>
        <dbReference type="ARBA" id="ARBA00022448"/>
    </source>
</evidence>
<evidence type="ECO:0000256" key="5">
    <source>
        <dbReference type="ARBA" id="ARBA00022856"/>
    </source>
</evidence>
<dbReference type="GO" id="GO:0035673">
    <property type="term" value="F:oligopeptide transmembrane transporter activity"/>
    <property type="evidence" value="ECO:0007669"/>
    <property type="project" value="InterPro"/>
</dbReference>
<evidence type="ECO:0000256" key="4">
    <source>
        <dbReference type="ARBA" id="ARBA00022692"/>
    </source>
</evidence>
<dbReference type="EMBL" id="MTYI01000439">
    <property type="protein sequence ID" value="PNP41305.1"/>
    <property type="molecule type" value="Genomic_DNA"/>
</dbReference>
<comment type="subcellular location">
    <subcellularLocation>
        <location evidence="1">Membrane</location>
        <topology evidence="1">Multi-pass membrane protein</topology>
    </subcellularLocation>
</comment>
<evidence type="ECO:0000256" key="6">
    <source>
        <dbReference type="ARBA" id="ARBA00022927"/>
    </source>
</evidence>
<dbReference type="InterPro" id="IPR004813">
    <property type="entry name" value="OPT"/>
</dbReference>
<dbReference type="GO" id="GO:0016020">
    <property type="term" value="C:membrane"/>
    <property type="evidence" value="ECO:0007669"/>
    <property type="project" value="UniProtKB-SubCell"/>
</dbReference>
<dbReference type="OrthoDB" id="9986677at2759"/>
<feature type="transmembrane region" description="Helical" evidence="9">
    <location>
        <begin position="37"/>
        <end position="66"/>
    </location>
</feature>
<dbReference type="GO" id="GO:0015031">
    <property type="term" value="P:protein transport"/>
    <property type="evidence" value="ECO:0007669"/>
    <property type="project" value="UniProtKB-KW"/>
</dbReference>
<gene>
    <name evidence="10" type="ORF">THARTR1_11223</name>
</gene>
<evidence type="ECO:0000256" key="7">
    <source>
        <dbReference type="ARBA" id="ARBA00022989"/>
    </source>
</evidence>
<evidence type="ECO:0000256" key="2">
    <source>
        <dbReference type="ARBA" id="ARBA00008807"/>
    </source>
</evidence>
<dbReference type="Proteomes" id="UP000236290">
    <property type="component" value="Unassembled WGS sequence"/>
</dbReference>
<evidence type="ECO:0000313" key="11">
    <source>
        <dbReference type="Proteomes" id="UP000236290"/>
    </source>
</evidence>
<evidence type="ECO:0000256" key="1">
    <source>
        <dbReference type="ARBA" id="ARBA00004141"/>
    </source>
</evidence>
<evidence type="ECO:0000256" key="8">
    <source>
        <dbReference type="ARBA" id="ARBA00023136"/>
    </source>
</evidence>
<protein>
    <recommendedName>
        <fullName evidence="12">OPT family small oligopeptide transporter</fullName>
    </recommendedName>
</protein>
<dbReference type="AlphaFoldDB" id="A0A2K0T700"/>
<sequence length="109" mass="12407">MIWPSNLVSTSMMYTLHDHAPEDTSENDGWSVGRYRYFIYVAVGSFVWYWVPGFLFKGLSVFTFVTWIKPNDPVVNQLFGGISGISLIPLTLDWTVVSAYVLSPLIPPW</sequence>
<keyword evidence="7 9" id="KW-1133">Transmembrane helix</keyword>
<evidence type="ECO:0008006" key="12">
    <source>
        <dbReference type="Google" id="ProtNLM"/>
    </source>
</evidence>
<keyword evidence="6" id="KW-0653">Protein transport</keyword>
<comment type="similarity">
    <text evidence="2">Belongs to the oligopeptide OPT transporter family.</text>
</comment>
<feature type="transmembrane region" description="Helical" evidence="9">
    <location>
        <begin position="78"/>
        <end position="102"/>
    </location>
</feature>
<keyword evidence="5" id="KW-0571">Peptide transport</keyword>
<reference evidence="10 11" key="1">
    <citation type="submission" date="2017-02" db="EMBL/GenBank/DDBJ databases">
        <title>Genomes of Trichoderma spp. with biocontrol activity.</title>
        <authorList>
            <person name="Gardiner D."/>
            <person name="Kazan K."/>
            <person name="Vos C."/>
            <person name="Harvey P."/>
        </authorList>
    </citation>
    <scope>NUCLEOTIDE SEQUENCE [LARGE SCALE GENOMIC DNA]</scope>
    <source>
        <strain evidence="10 11">Tr1</strain>
    </source>
</reference>
<dbReference type="InterPro" id="IPR004648">
    <property type="entry name" value="Oligpept_transpt"/>
</dbReference>
<dbReference type="PANTHER" id="PTHR22601">
    <property type="entry name" value="ISP4 LIKE PROTEIN"/>
    <property type="match status" value="1"/>
</dbReference>